<sequence>MKVLFIEDEPVLADEMLGYFSTQGYLCEVASTFSGASEKIANYAYDIVVVDIGLPDGSGMQLIPSVVAQSNETGIMILSAKHSLPDKLEGLKLGADDYVTKPFYVEELNARLHALYRRKTLKGTHQIVFDSFVVDPQSKTLFHKNKEISLTKKEYQLLLYFIVNKERVVSKPSIAEHVWGDYADQLDNFDAVYVHLMNLRKKLNKASGKDYIKTVYGMGYRFSS</sequence>
<dbReference type="PANTHER" id="PTHR48111:SF22">
    <property type="entry name" value="REGULATOR OF RPOS"/>
    <property type="match status" value="1"/>
</dbReference>
<name>A0A1G6UDP7_9SPHI</name>
<dbReference type="Gene3D" id="3.40.50.2300">
    <property type="match status" value="1"/>
</dbReference>
<dbReference type="OrthoDB" id="9790442at2"/>
<dbReference type="AlphaFoldDB" id="A0A1G6UDP7"/>
<keyword evidence="4 7" id="KW-0238">DNA-binding</keyword>
<dbReference type="SMART" id="SM00862">
    <property type="entry name" value="Trans_reg_C"/>
    <property type="match status" value="1"/>
</dbReference>
<keyword evidence="11" id="KW-1185">Reference proteome</keyword>
<evidence type="ECO:0000256" key="6">
    <source>
        <dbReference type="PROSITE-ProRule" id="PRU00169"/>
    </source>
</evidence>
<dbReference type="STRING" id="1391627.SAMN05216464_101597"/>
<dbReference type="PROSITE" id="PS50110">
    <property type="entry name" value="RESPONSE_REGULATORY"/>
    <property type="match status" value="1"/>
</dbReference>
<dbReference type="Proteomes" id="UP000199072">
    <property type="component" value="Unassembled WGS sequence"/>
</dbReference>
<dbReference type="SMART" id="SM00448">
    <property type="entry name" value="REC"/>
    <property type="match status" value="1"/>
</dbReference>
<feature type="modified residue" description="4-aspartylphosphate" evidence="6">
    <location>
        <position position="51"/>
    </location>
</feature>
<dbReference type="Gene3D" id="1.10.10.10">
    <property type="entry name" value="Winged helix-like DNA-binding domain superfamily/Winged helix DNA-binding domain"/>
    <property type="match status" value="1"/>
</dbReference>
<keyword evidence="5" id="KW-0804">Transcription</keyword>
<evidence type="ECO:0000256" key="1">
    <source>
        <dbReference type="ARBA" id="ARBA00022553"/>
    </source>
</evidence>
<dbReference type="RefSeq" id="WP_091143990.1">
    <property type="nucleotide sequence ID" value="NZ_FNAI01000001.1"/>
</dbReference>
<keyword evidence="1 6" id="KW-0597">Phosphoprotein</keyword>
<feature type="DNA-binding region" description="OmpR/PhoB-type" evidence="7">
    <location>
        <begin position="124"/>
        <end position="224"/>
    </location>
</feature>
<dbReference type="Pfam" id="PF00072">
    <property type="entry name" value="Response_reg"/>
    <property type="match status" value="1"/>
</dbReference>
<proteinExistence type="predicted"/>
<keyword evidence="3" id="KW-0805">Transcription regulation</keyword>
<evidence type="ECO:0000256" key="7">
    <source>
        <dbReference type="PROSITE-ProRule" id="PRU01091"/>
    </source>
</evidence>
<dbReference type="Pfam" id="PF00486">
    <property type="entry name" value="Trans_reg_C"/>
    <property type="match status" value="1"/>
</dbReference>
<feature type="domain" description="OmpR/PhoB-type" evidence="9">
    <location>
        <begin position="124"/>
        <end position="224"/>
    </location>
</feature>
<dbReference type="EMBL" id="FNAI01000001">
    <property type="protein sequence ID" value="SDD38796.1"/>
    <property type="molecule type" value="Genomic_DNA"/>
</dbReference>
<dbReference type="InterPro" id="IPR001867">
    <property type="entry name" value="OmpR/PhoB-type_DNA-bd"/>
</dbReference>
<evidence type="ECO:0000256" key="5">
    <source>
        <dbReference type="ARBA" id="ARBA00023163"/>
    </source>
</evidence>
<accession>A0A1G6UDP7</accession>
<evidence type="ECO:0000313" key="10">
    <source>
        <dbReference type="EMBL" id="SDD38796.1"/>
    </source>
</evidence>
<dbReference type="PROSITE" id="PS51755">
    <property type="entry name" value="OMPR_PHOB"/>
    <property type="match status" value="1"/>
</dbReference>
<reference evidence="10 11" key="1">
    <citation type="submission" date="2016-10" db="EMBL/GenBank/DDBJ databases">
        <authorList>
            <person name="de Groot N.N."/>
        </authorList>
    </citation>
    <scope>NUCLEOTIDE SEQUENCE [LARGE SCALE GENOMIC DNA]</scope>
    <source>
        <strain evidence="10 11">47C3B</strain>
    </source>
</reference>
<dbReference type="PANTHER" id="PTHR48111">
    <property type="entry name" value="REGULATOR OF RPOS"/>
    <property type="match status" value="1"/>
</dbReference>
<dbReference type="InterPro" id="IPR001789">
    <property type="entry name" value="Sig_transdc_resp-reg_receiver"/>
</dbReference>
<dbReference type="GO" id="GO:0005829">
    <property type="term" value="C:cytosol"/>
    <property type="evidence" value="ECO:0007669"/>
    <property type="project" value="TreeGrafter"/>
</dbReference>
<evidence type="ECO:0000259" key="8">
    <source>
        <dbReference type="PROSITE" id="PS50110"/>
    </source>
</evidence>
<dbReference type="GO" id="GO:0000156">
    <property type="term" value="F:phosphorelay response regulator activity"/>
    <property type="evidence" value="ECO:0007669"/>
    <property type="project" value="TreeGrafter"/>
</dbReference>
<dbReference type="SUPFAM" id="SSF52172">
    <property type="entry name" value="CheY-like"/>
    <property type="match status" value="1"/>
</dbReference>
<dbReference type="GO" id="GO:0000976">
    <property type="term" value="F:transcription cis-regulatory region binding"/>
    <property type="evidence" value="ECO:0007669"/>
    <property type="project" value="TreeGrafter"/>
</dbReference>
<evidence type="ECO:0000256" key="3">
    <source>
        <dbReference type="ARBA" id="ARBA00023015"/>
    </source>
</evidence>
<evidence type="ECO:0000256" key="2">
    <source>
        <dbReference type="ARBA" id="ARBA00023012"/>
    </source>
</evidence>
<dbReference type="GO" id="GO:0006355">
    <property type="term" value="P:regulation of DNA-templated transcription"/>
    <property type="evidence" value="ECO:0007669"/>
    <property type="project" value="InterPro"/>
</dbReference>
<dbReference type="GO" id="GO:0032993">
    <property type="term" value="C:protein-DNA complex"/>
    <property type="evidence" value="ECO:0007669"/>
    <property type="project" value="TreeGrafter"/>
</dbReference>
<dbReference type="CDD" id="cd00383">
    <property type="entry name" value="trans_reg_C"/>
    <property type="match status" value="1"/>
</dbReference>
<dbReference type="Gene3D" id="6.10.250.690">
    <property type="match status" value="1"/>
</dbReference>
<keyword evidence="2" id="KW-0902">Two-component regulatory system</keyword>
<gene>
    <name evidence="10" type="ORF">SAMN05216464_101597</name>
</gene>
<protein>
    <submittedName>
        <fullName evidence="10">DNA-binding response regulator, OmpR family, contains REC and winged-helix (WHTH) domain</fullName>
    </submittedName>
</protein>
<dbReference type="InterPro" id="IPR011006">
    <property type="entry name" value="CheY-like_superfamily"/>
</dbReference>
<evidence type="ECO:0000256" key="4">
    <source>
        <dbReference type="ARBA" id="ARBA00023125"/>
    </source>
</evidence>
<feature type="domain" description="Response regulatory" evidence="8">
    <location>
        <begin position="2"/>
        <end position="116"/>
    </location>
</feature>
<dbReference type="InterPro" id="IPR039420">
    <property type="entry name" value="WalR-like"/>
</dbReference>
<dbReference type="InterPro" id="IPR036388">
    <property type="entry name" value="WH-like_DNA-bd_sf"/>
</dbReference>
<organism evidence="10 11">
    <name type="scientific">Mucilaginibacter pineti</name>
    <dbReference type="NCBI Taxonomy" id="1391627"/>
    <lineage>
        <taxon>Bacteria</taxon>
        <taxon>Pseudomonadati</taxon>
        <taxon>Bacteroidota</taxon>
        <taxon>Sphingobacteriia</taxon>
        <taxon>Sphingobacteriales</taxon>
        <taxon>Sphingobacteriaceae</taxon>
        <taxon>Mucilaginibacter</taxon>
    </lineage>
</organism>
<evidence type="ECO:0000259" key="9">
    <source>
        <dbReference type="PROSITE" id="PS51755"/>
    </source>
</evidence>
<evidence type="ECO:0000313" key="11">
    <source>
        <dbReference type="Proteomes" id="UP000199072"/>
    </source>
</evidence>